<proteinExistence type="predicted"/>
<sequence length="209" mass="23974">MKSLFLYFFLFISAFCFSQQTEEFRQVKNYYNQHRSMLNTEFKKKFDAEPNNIIKASIKQDFLFFMKKMDSIENTALVGALLKVRNTEDLSNLNLEKKLNSSTDQSEIFPFTDKTADYPGGINALRQEVANLFYSDAVFSETNPVKTNVAFVVEKNGKISNVKAEGDNFTFNRQAEIALYSLSGKFSPAVINGDPVRYRFKLPLTLNIE</sequence>
<feature type="signal peptide" evidence="1">
    <location>
        <begin position="1"/>
        <end position="18"/>
    </location>
</feature>
<keyword evidence="1" id="KW-0732">Signal</keyword>
<gene>
    <name evidence="2" type="ORF">NZ698_10925</name>
</gene>
<organism evidence="2 3">
    <name type="scientific">Chryseobacterium edaphi</name>
    <dbReference type="NCBI Taxonomy" id="2976532"/>
    <lineage>
        <taxon>Bacteria</taxon>
        <taxon>Pseudomonadati</taxon>
        <taxon>Bacteroidota</taxon>
        <taxon>Flavobacteriia</taxon>
        <taxon>Flavobacteriales</taxon>
        <taxon>Weeksellaceae</taxon>
        <taxon>Chryseobacterium group</taxon>
        <taxon>Chryseobacterium</taxon>
    </lineage>
</organism>
<evidence type="ECO:0008006" key="4">
    <source>
        <dbReference type="Google" id="ProtNLM"/>
    </source>
</evidence>
<comment type="caution">
    <text evidence="2">The sequence shown here is derived from an EMBL/GenBank/DDBJ whole genome shotgun (WGS) entry which is preliminary data.</text>
</comment>
<evidence type="ECO:0000313" key="3">
    <source>
        <dbReference type="Proteomes" id="UP001208649"/>
    </source>
</evidence>
<keyword evidence="3" id="KW-1185">Reference proteome</keyword>
<name>A0ABT2W681_9FLAO</name>
<dbReference type="RefSeq" id="WP_263003141.1">
    <property type="nucleotide sequence ID" value="NZ_JAOTEM010000002.1"/>
</dbReference>
<reference evidence="3" key="1">
    <citation type="submission" date="2023-07" db="EMBL/GenBank/DDBJ databases">
        <title>Chryseobacterium sp. strain PBS4-4 Genome sequencing and assembly.</title>
        <authorList>
            <person name="Jung Y."/>
        </authorList>
    </citation>
    <scope>NUCLEOTIDE SEQUENCE [LARGE SCALE GENOMIC DNA]</scope>
    <source>
        <strain evidence="3">PBS4-4</strain>
    </source>
</reference>
<evidence type="ECO:0000256" key="1">
    <source>
        <dbReference type="SAM" id="SignalP"/>
    </source>
</evidence>
<dbReference type="Gene3D" id="3.30.1150.10">
    <property type="match status" value="1"/>
</dbReference>
<accession>A0ABT2W681</accession>
<feature type="chain" id="PRO_5045052756" description="TonB C-terminal domain-containing protein" evidence="1">
    <location>
        <begin position="19"/>
        <end position="209"/>
    </location>
</feature>
<protein>
    <recommendedName>
        <fullName evidence="4">TonB C-terminal domain-containing protein</fullName>
    </recommendedName>
</protein>
<evidence type="ECO:0000313" key="2">
    <source>
        <dbReference type="EMBL" id="MCU7617712.1"/>
    </source>
</evidence>
<dbReference type="Proteomes" id="UP001208649">
    <property type="component" value="Unassembled WGS sequence"/>
</dbReference>
<dbReference type="EMBL" id="JAOTEM010000002">
    <property type="protein sequence ID" value="MCU7617712.1"/>
    <property type="molecule type" value="Genomic_DNA"/>
</dbReference>